<dbReference type="Proteomes" id="UP000196594">
    <property type="component" value="Unassembled WGS sequence"/>
</dbReference>
<proteinExistence type="predicted"/>
<gene>
    <name evidence="1" type="ORF">CBM15_08065</name>
</gene>
<reference evidence="1 2" key="1">
    <citation type="journal article" date="2017" name="Int. J. Syst. Evol. Microbiol.">
        <title>Solibacillus kalamii sp. nov., isolated from a high-efficiency particulate arrestance filter system used in the International Space Station.</title>
        <authorList>
            <person name="Checinska Sielaff A."/>
            <person name="Kumar R.M."/>
            <person name="Pal D."/>
            <person name="Mayilraj S."/>
            <person name="Venkateswaran K."/>
        </authorList>
    </citation>
    <scope>NUCLEOTIDE SEQUENCE [LARGE SCALE GENOMIC DNA]</scope>
    <source>
        <strain evidence="1 2">ISSFR-015</strain>
    </source>
</reference>
<dbReference type="EMBL" id="NHNT01000004">
    <property type="protein sequence ID" value="OUZ39204.1"/>
    <property type="molecule type" value="Genomic_DNA"/>
</dbReference>
<dbReference type="RefSeq" id="WP_087617014.1">
    <property type="nucleotide sequence ID" value="NZ_JAFBEY010000003.1"/>
</dbReference>
<sequence length="140" mass="16658">MSMIAYIGFNFPIKLNEGDVEHEYEVDYVCPDAEHLNIVKQKHFTTPYIFEILQFANPIWELTDYNKAYSPHNYEKSKKKFLNLCHSLKELLLKGDICEIYICWDGEENEDLEVELKINLNDLQIEAIEIYEKCFIRVEN</sequence>
<comment type="caution">
    <text evidence="1">The sequence shown here is derived from an EMBL/GenBank/DDBJ whole genome shotgun (WGS) entry which is preliminary data.</text>
</comment>
<keyword evidence="2" id="KW-1185">Reference proteome</keyword>
<name>A0ABX3ZI08_9BACL</name>
<evidence type="ECO:0000313" key="1">
    <source>
        <dbReference type="EMBL" id="OUZ39204.1"/>
    </source>
</evidence>
<evidence type="ECO:0000313" key="2">
    <source>
        <dbReference type="Proteomes" id="UP000196594"/>
    </source>
</evidence>
<protein>
    <submittedName>
        <fullName evidence="1">Uncharacterized protein</fullName>
    </submittedName>
</protein>
<organism evidence="1 2">
    <name type="scientific">Solibacillus kalamii</name>
    <dbReference type="NCBI Taxonomy" id="1748298"/>
    <lineage>
        <taxon>Bacteria</taxon>
        <taxon>Bacillati</taxon>
        <taxon>Bacillota</taxon>
        <taxon>Bacilli</taxon>
        <taxon>Bacillales</taxon>
        <taxon>Caryophanaceae</taxon>
        <taxon>Solibacillus</taxon>
    </lineage>
</organism>
<accession>A0ABX3ZI08</accession>